<feature type="compositionally biased region" description="Pro residues" evidence="2">
    <location>
        <begin position="442"/>
        <end position="470"/>
    </location>
</feature>
<dbReference type="InterPro" id="IPR025066">
    <property type="entry name" value="CCDC174-like"/>
</dbReference>
<dbReference type="FunCoup" id="A0A6P9A6V4">
    <property type="interactions" value="1013"/>
</dbReference>
<feature type="compositionally biased region" description="Basic and acidic residues" evidence="2">
    <location>
        <begin position="63"/>
        <end position="91"/>
    </location>
</feature>
<feature type="compositionally biased region" description="Polar residues" evidence="2">
    <location>
        <begin position="50"/>
        <end position="62"/>
    </location>
</feature>
<dbReference type="GeneID" id="117652709"/>
<dbReference type="InParanoid" id="A0A6P9A6V4"/>
<sequence>MNTGSKLDISKSSLLSLQAELARKREEAAKSKAQAQGNYIKPLAKPAKNSIFSRSNAGLENRQANDVHDLAPDEESKINKSRSILEKKAKLYDSLSKNSSNHEQSDYLVDFSGKASDDRQSYGRDSPDDAEERRRREKEEEEEEARRADSDEYDAPSDPEDDWVDFKDSLGRTRRCLRRDLSRFRELDDRLLKSLEPKTPTVERESPPPGPSPPAGLPAGCAAPDLLSDDMRREQQRLKWEEEEQNLRDKSDIHYQDVLFEEARTHGVGYFPFSRDESVRRTQQDDLKKLRKETEAKQKAALTQRERRQQLLNARLRAAHNRKRAREGLPPLGEDEELPGAKTEEAEQVEEPEPTPVPTVQRASGPRPRPSPAIRPWDIGKEGVPVLTQSEWNDKQRAERKKEFAPPSFYEDRQGDRQGAERRDRQPDRRRRRDRDDDDIGPPAPSSSPPPGPAPPPSPPPGPVPAPVPAPDLSWMSVPPPAKRPKRDWRAAQAAQEVRLPMEEEEDFSEEPPPPGVTEPPSPPAPRRREEKKKGGSDAGRVGAEIAPPPTIEYFGPSESAAERSRRAGQGGGQGDLSAAISAGLRYLREESEKKERKRTDKGWADFM</sequence>
<keyword evidence="4" id="KW-1185">Reference proteome</keyword>
<feature type="compositionally biased region" description="Pro residues" evidence="2">
    <location>
        <begin position="207"/>
        <end position="216"/>
    </location>
</feature>
<dbReference type="AlphaFoldDB" id="A0A6P9A6V4"/>
<feature type="compositionally biased region" description="Basic and acidic residues" evidence="2">
    <location>
        <begin position="189"/>
        <end position="206"/>
    </location>
</feature>
<organism evidence="5">
    <name type="scientific">Thrips palmi</name>
    <name type="common">Melon thrips</name>
    <dbReference type="NCBI Taxonomy" id="161013"/>
    <lineage>
        <taxon>Eukaryota</taxon>
        <taxon>Metazoa</taxon>
        <taxon>Ecdysozoa</taxon>
        <taxon>Arthropoda</taxon>
        <taxon>Hexapoda</taxon>
        <taxon>Insecta</taxon>
        <taxon>Pterygota</taxon>
        <taxon>Neoptera</taxon>
        <taxon>Paraneoptera</taxon>
        <taxon>Thysanoptera</taxon>
        <taxon>Terebrantia</taxon>
        <taxon>Thripoidea</taxon>
        <taxon>Thripidae</taxon>
        <taxon>Thrips</taxon>
    </lineage>
</organism>
<dbReference type="OrthoDB" id="333551at2759"/>
<evidence type="ECO:0000259" key="3">
    <source>
        <dbReference type="Pfam" id="PF25449"/>
    </source>
</evidence>
<dbReference type="Pfam" id="PF25449">
    <property type="entry name" value="CCDC174_GRSR"/>
    <property type="match status" value="1"/>
</dbReference>
<feature type="compositionally biased region" description="Basic and acidic residues" evidence="2">
    <location>
        <begin position="115"/>
        <end position="150"/>
    </location>
</feature>
<dbReference type="KEGG" id="tpal:117652709"/>
<dbReference type="Proteomes" id="UP000515158">
    <property type="component" value="Unplaced"/>
</dbReference>
<feature type="region of interest" description="Disordered" evidence="2">
    <location>
        <begin position="273"/>
        <end position="608"/>
    </location>
</feature>
<evidence type="ECO:0000256" key="1">
    <source>
        <dbReference type="ARBA" id="ARBA00023054"/>
    </source>
</evidence>
<name>A0A6P9A6V4_THRPL</name>
<feature type="compositionally biased region" description="Basic and acidic residues" evidence="2">
    <location>
        <begin position="274"/>
        <end position="309"/>
    </location>
</feature>
<feature type="region of interest" description="Disordered" evidence="2">
    <location>
        <begin position="27"/>
        <end position="166"/>
    </location>
</feature>
<gene>
    <name evidence="5" type="primary">LOC117652709</name>
</gene>
<dbReference type="GO" id="GO:0005634">
    <property type="term" value="C:nucleus"/>
    <property type="evidence" value="ECO:0007669"/>
    <property type="project" value="TreeGrafter"/>
</dbReference>
<dbReference type="Pfam" id="PF13300">
    <property type="entry name" value="DUF4078"/>
    <property type="match status" value="1"/>
</dbReference>
<protein>
    <submittedName>
        <fullName evidence="5">Coiled-coil domain-containing protein 174</fullName>
    </submittedName>
</protein>
<proteinExistence type="predicted"/>
<feature type="region of interest" description="Disordered" evidence="2">
    <location>
        <begin position="189"/>
        <end position="225"/>
    </location>
</feature>
<dbReference type="PANTHER" id="PTHR15885">
    <property type="entry name" value="COILED-COIL DOMAIN-CONTAINING PROTEIN 174"/>
    <property type="match status" value="1"/>
</dbReference>
<feature type="compositionally biased region" description="Pro residues" evidence="2">
    <location>
        <begin position="511"/>
        <end position="525"/>
    </location>
</feature>
<reference evidence="5" key="1">
    <citation type="submission" date="2025-08" db="UniProtKB">
        <authorList>
            <consortium name="RefSeq"/>
        </authorList>
    </citation>
    <scope>IDENTIFICATION</scope>
    <source>
        <tissue evidence="5">Total insect</tissue>
    </source>
</reference>
<feature type="compositionally biased region" description="Basic and acidic residues" evidence="2">
    <location>
        <begin position="527"/>
        <end position="536"/>
    </location>
</feature>
<feature type="compositionally biased region" description="Basic and acidic residues" evidence="2">
    <location>
        <begin position="587"/>
        <end position="608"/>
    </location>
</feature>
<evidence type="ECO:0000313" key="4">
    <source>
        <dbReference type="Proteomes" id="UP000515158"/>
    </source>
</evidence>
<keyword evidence="1" id="KW-0175">Coiled coil</keyword>
<feature type="domain" description="CCDC174 alpha/beta GRSR" evidence="3">
    <location>
        <begin position="163"/>
        <end position="191"/>
    </location>
</feature>
<feature type="compositionally biased region" description="Basic and acidic residues" evidence="2">
    <location>
        <begin position="392"/>
        <end position="427"/>
    </location>
</feature>
<dbReference type="PANTHER" id="PTHR15885:SF1">
    <property type="entry name" value="COILED-COIL DOMAIN-CONTAINING PROTEIN 174"/>
    <property type="match status" value="1"/>
</dbReference>
<accession>A0A6P9A6V4</accession>
<evidence type="ECO:0000256" key="2">
    <source>
        <dbReference type="SAM" id="MobiDB-lite"/>
    </source>
</evidence>
<dbReference type="RefSeq" id="XP_034253693.1">
    <property type="nucleotide sequence ID" value="XM_034397802.1"/>
</dbReference>
<feature type="compositionally biased region" description="Acidic residues" evidence="2">
    <location>
        <begin position="151"/>
        <end position="163"/>
    </location>
</feature>
<dbReference type="InterPro" id="IPR057464">
    <property type="entry name" value="CCDC174_GRSR"/>
</dbReference>
<evidence type="ECO:0000313" key="5">
    <source>
        <dbReference type="RefSeq" id="XP_034253693.1"/>
    </source>
</evidence>